<evidence type="ECO:0000256" key="3">
    <source>
        <dbReference type="ARBA" id="ARBA00022723"/>
    </source>
</evidence>
<sequence>MAGTVPTTESARATTTRELATAGRAQRGPLLPILHAVMAEHGWVSDEDIAVIADVLNLSRADVHGVVSFYHDFRRTPPPAHRVQVCRGEACQAVGAQALYAAAQARFPAGGDVEVGEVFCLGNCALGPSAVLDGTLVGRLTLERLDTAAAGWTA</sequence>
<organism evidence="8 9">
    <name type="scientific">Phycicoccus elongatus Lp2</name>
    <dbReference type="NCBI Taxonomy" id="1193181"/>
    <lineage>
        <taxon>Bacteria</taxon>
        <taxon>Bacillati</taxon>
        <taxon>Actinomycetota</taxon>
        <taxon>Actinomycetes</taxon>
        <taxon>Micrococcales</taxon>
        <taxon>Intrasporangiaceae</taxon>
        <taxon>Phycicoccus</taxon>
    </lineage>
</organism>
<keyword evidence="9" id="KW-1185">Reference proteome</keyword>
<dbReference type="GO" id="GO:0016491">
    <property type="term" value="F:oxidoreductase activity"/>
    <property type="evidence" value="ECO:0007669"/>
    <property type="project" value="UniProtKB-KW"/>
</dbReference>
<dbReference type="SUPFAM" id="SSF52833">
    <property type="entry name" value="Thioredoxin-like"/>
    <property type="match status" value="1"/>
</dbReference>
<dbReference type="Proteomes" id="UP000013167">
    <property type="component" value="Unassembled WGS sequence"/>
</dbReference>
<dbReference type="PANTHER" id="PTHR43342:SF1">
    <property type="entry name" value="BIFURCATING [FEFE] HYDROGENASE GAMMA SUBUNIT"/>
    <property type="match status" value="1"/>
</dbReference>
<reference evidence="8 9" key="1">
    <citation type="journal article" date="2013" name="ISME J.">
        <title>A metabolic model for members of the genus Tetrasphaera involved in enhanced biological phosphorus removal.</title>
        <authorList>
            <person name="Kristiansen R."/>
            <person name="Nguyen H.T.T."/>
            <person name="Saunders A.M."/>
            <person name="Nielsen J.L."/>
            <person name="Wimmer R."/>
            <person name="Le V.Q."/>
            <person name="McIlroy S.J."/>
            <person name="Petrovski S."/>
            <person name="Seviour R.J."/>
            <person name="Calteau A."/>
            <person name="Nielsen K.L."/>
            <person name="Nielsen P.H."/>
        </authorList>
    </citation>
    <scope>NUCLEOTIDE SEQUENCE [LARGE SCALE GENOMIC DNA]</scope>
    <source>
        <strain evidence="8 9">Lp2</strain>
    </source>
</reference>
<dbReference type="EMBL" id="CAIZ01000144">
    <property type="protein sequence ID" value="CCH70935.1"/>
    <property type="molecule type" value="Genomic_DNA"/>
</dbReference>
<keyword evidence="5 7" id="KW-0411">Iron-sulfur</keyword>
<dbReference type="InterPro" id="IPR041921">
    <property type="entry name" value="NuoE_N"/>
</dbReference>
<dbReference type="AlphaFoldDB" id="N0E4T9"/>
<dbReference type="Gene3D" id="3.40.30.10">
    <property type="entry name" value="Glutaredoxin"/>
    <property type="match status" value="1"/>
</dbReference>
<dbReference type="InterPro" id="IPR028431">
    <property type="entry name" value="NADP_DH_HndA-like"/>
</dbReference>
<feature type="binding site" evidence="7">
    <location>
        <position position="120"/>
    </location>
    <ligand>
        <name>[2Fe-2S] cluster</name>
        <dbReference type="ChEBI" id="CHEBI:190135"/>
    </ligand>
</feature>
<comment type="cofactor">
    <cofactor evidence="7">
        <name>[2Fe-2S] cluster</name>
        <dbReference type="ChEBI" id="CHEBI:190135"/>
    </cofactor>
    <text evidence="7">Binds 1 [2Fe-2S] cluster.</text>
</comment>
<feature type="binding site" evidence="7">
    <location>
        <position position="86"/>
    </location>
    <ligand>
        <name>[2Fe-2S] cluster</name>
        <dbReference type="ChEBI" id="CHEBI:190135"/>
    </ligand>
</feature>
<name>N0E4T9_9MICO</name>
<dbReference type="RefSeq" id="WP_010850771.1">
    <property type="nucleotide sequence ID" value="NZ_HF570956.1"/>
</dbReference>
<dbReference type="OrthoDB" id="9807941at2"/>
<evidence type="ECO:0000256" key="6">
    <source>
        <dbReference type="ARBA" id="ARBA00034078"/>
    </source>
</evidence>
<comment type="caution">
    <text evidence="8">The sequence shown here is derived from an EMBL/GenBank/DDBJ whole genome shotgun (WGS) entry which is preliminary data.</text>
</comment>
<evidence type="ECO:0000313" key="8">
    <source>
        <dbReference type="EMBL" id="CCH70935.1"/>
    </source>
</evidence>
<evidence type="ECO:0000256" key="2">
    <source>
        <dbReference type="ARBA" id="ARBA00022714"/>
    </source>
</evidence>
<keyword evidence="2 7" id="KW-0001">2Fe-2S</keyword>
<accession>N0E4T9</accession>
<proteinExistence type="inferred from homology"/>
<dbReference type="Pfam" id="PF01257">
    <property type="entry name" value="2Fe-2S_thioredx"/>
    <property type="match status" value="1"/>
</dbReference>
<dbReference type="STRING" id="1193181.BN10_720014"/>
<dbReference type="GO" id="GO:0051537">
    <property type="term" value="F:2 iron, 2 sulfur cluster binding"/>
    <property type="evidence" value="ECO:0007669"/>
    <property type="project" value="UniProtKB-KW"/>
</dbReference>
<dbReference type="HOGENOM" id="CLU_054362_2_2_11"/>
<keyword evidence="3 7" id="KW-0479">Metal-binding</keyword>
<dbReference type="EC" id="1.2.1.2" evidence="8"/>
<evidence type="ECO:0000256" key="5">
    <source>
        <dbReference type="ARBA" id="ARBA00023014"/>
    </source>
</evidence>
<evidence type="ECO:0000313" key="9">
    <source>
        <dbReference type="Proteomes" id="UP000013167"/>
    </source>
</evidence>
<dbReference type="InterPro" id="IPR002023">
    <property type="entry name" value="NuoE-like"/>
</dbReference>
<feature type="binding site" evidence="7">
    <location>
        <position position="124"/>
    </location>
    <ligand>
        <name>[2Fe-2S] cluster</name>
        <dbReference type="ChEBI" id="CHEBI:190135"/>
    </ligand>
</feature>
<dbReference type="Gene3D" id="1.10.10.1590">
    <property type="entry name" value="NADH-quinone oxidoreductase subunit E"/>
    <property type="match status" value="1"/>
</dbReference>
<evidence type="ECO:0000256" key="1">
    <source>
        <dbReference type="ARBA" id="ARBA00010643"/>
    </source>
</evidence>
<keyword evidence="8" id="KW-0560">Oxidoreductase</keyword>
<keyword evidence="4 7" id="KW-0408">Iron</keyword>
<dbReference type="InterPro" id="IPR036249">
    <property type="entry name" value="Thioredoxin-like_sf"/>
</dbReference>
<dbReference type="FunFam" id="1.10.10.1590:FF:000001">
    <property type="entry name" value="NADH-quinone oxidoreductase subunit E"/>
    <property type="match status" value="1"/>
</dbReference>
<dbReference type="PANTHER" id="PTHR43342">
    <property type="entry name" value="NADH-QUINONE OXIDOREDUCTASE, E SUBUNIT"/>
    <property type="match status" value="1"/>
</dbReference>
<dbReference type="eggNOG" id="COG1905">
    <property type="taxonomic scope" value="Bacteria"/>
</dbReference>
<dbReference type="PIRSF" id="PIRSF000216">
    <property type="entry name" value="NADH_DH_24kDa"/>
    <property type="match status" value="1"/>
</dbReference>
<feature type="binding site" evidence="7">
    <location>
        <position position="91"/>
    </location>
    <ligand>
        <name>[2Fe-2S] cluster</name>
        <dbReference type="ChEBI" id="CHEBI:190135"/>
    </ligand>
</feature>
<evidence type="ECO:0000256" key="7">
    <source>
        <dbReference type="PIRSR" id="PIRSR000216-1"/>
    </source>
</evidence>
<comment type="cofactor">
    <cofactor evidence="6">
        <name>[2Fe-2S] cluster</name>
        <dbReference type="ChEBI" id="CHEBI:190135"/>
    </cofactor>
</comment>
<evidence type="ECO:0000256" key="4">
    <source>
        <dbReference type="ARBA" id="ARBA00023004"/>
    </source>
</evidence>
<protein>
    <submittedName>
        <fullName evidence="8">Formate dehydrogenase, gamma subunit</fullName>
        <ecNumber evidence="8">1.2.1.2</ecNumber>
    </submittedName>
</protein>
<gene>
    <name evidence="8" type="ORF">BN10_720014</name>
</gene>
<dbReference type="GO" id="GO:0046872">
    <property type="term" value="F:metal ion binding"/>
    <property type="evidence" value="ECO:0007669"/>
    <property type="project" value="UniProtKB-KW"/>
</dbReference>
<comment type="similarity">
    <text evidence="1">Belongs to the complex I 24 kDa subunit family.</text>
</comment>